<keyword evidence="4" id="KW-0812">Transmembrane</keyword>
<keyword evidence="3" id="KW-0804">Transcription</keyword>
<dbReference type="InterPro" id="IPR011990">
    <property type="entry name" value="TPR-like_helical_dom_sf"/>
</dbReference>
<feature type="domain" description="HTH araC/xylS-type" evidence="5">
    <location>
        <begin position="13"/>
        <end position="112"/>
    </location>
</feature>
<dbReference type="RefSeq" id="WP_147088015.1">
    <property type="nucleotide sequence ID" value="NZ_VORM01000029.1"/>
</dbReference>
<dbReference type="SUPFAM" id="SSF48452">
    <property type="entry name" value="TPR-like"/>
    <property type="match status" value="1"/>
</dbReference>
<protein>
    <submittedName>
        <fullName evidence="6">Helix-turn-helix domain-containing protein</fullName>
    </submittedName>
</protein>
<evidence type="ECO:0000313" key="6">
    <source>
        <dbReference type="EMBL" id="TXD87348.1"/>
    </source>
</evidence>
<evidence type="ECO:0000256" key="1">
    <source>
        <dbReference type="ARBA" id="ARBA00023015"/>
    </source>
</evidence>
<gene>
    <name evidence="6" type="ORF">ESY86_17460</name>
</gene>
<dbReference type="GO" id="GO:0003700">
    <property type="term" value="F:DNA-binding transcription factor activity"/>
    <property type="evidence" value="ECO:0007669"/>
    <property type="project" value="InterPro"/>
</dbReference>
<evidence type="ECO:0000313" key="7">
    <source>
        <dbReference type="Proteomes" id="UP000321578"/>
    </source>
</evidence>
<dbReference type="EMBL" id="VORO01000026">
    <property type="protein sequence ID" value="TXD87348.1"/>
    <property type="molecule type" value="Genomic_DNA"/>
</dbReference>
<keyword evidence="7" id="KW-1185">Reference proteome</keyword>
<dbReference type="SMART" id="SM00342">
    <property type="entry name" value="HTH_ARAC"/>
    <property type="match status" value="1"/>
</dbReference>
<keyword evidence="4" id="KW-0472">Membrane</keyword>
<dbReference type="InterPro" id="IPR009057">
    <property type="entry name" value="Homeodomain-like_sf"/>
</dbReference>
<dbReference type="AlphaFoldDB" id="A0A5C6ZE17"/>
<dbReference type="Gene3D" id="1.10.10.60">
    <property type="entry name" value="Homeodomain-like"/>
    <property type="match status" value="1"/>
</dbReference>
<name>A0A5C6ZE17_9FLAO</name>
<dbReference type="PROSITE" id="PS01124">
    <property type="entry name" value="HTH_ARAC_FAMILY_2"/>
    <property type="match status" value="1"/>
</dbReference>
<accession>A0A5C6ZE17</accession>
<evidence type="ECO:0000256" key="2">
    <source>
        <dbReference type="ARBA" id="ARBA00023125"/>
    </source>
</evidence>
<organism evidence="6 7">
    <name type="scientific">Subsaximicrobium wynnwilliamsii</name>
    <dbReference type="NCBI Taxonomy" id="291179"/>
    <lineage>
        <taxon>Bacteria</taxon>
        <taxon>Pseudomonadati</taxon>
        <taxon>Bacteroidota</taxon>
        <taxon>Flavobacteriia</taxon>
        <taxon>Flavobacteriales</taxon>
        <taxon>Flavobacteriaceae</taxon>
        <taxon>Subsaximicrobium</taxon>
    </lineage>
</organism>
<keyword evidence="2" id="KW-0238">DNA-binding</keyword>
<dbReference type="PANTHER" id="PTHR43280:SF2">
    <property type="entry name" value="HTH-TYPE TRANSCRIPTIONAL REGULATOR EXSA"/>
    <property type="match status" value="1"/>
</dbReference>
<dbReference type="Proteomes" id="UP000321578">
    <property type="component" value="Unassembled WGS sequence"/>
</dbReference>
<dbReference type="InterPro" id="IPR018060">
    <property type="entry name" value="HTH_AraC"/>
</dbReference>
<dbReference type="SUPFAM" id="SSF46689">
    <property type="entry name" value="Homeodomain-like"/>
    <property type="match status" value="1"/>
</dbReference>
<keyword evidence="1" id="KW-0805">Transcription regulation</keyword>
<evidence type="ECO:0000256" key="3">
    <source>
        <dbReference type="ARBA" id="ARBA00023163"/>
    </source>
</evidence>
<sequence>MTNQLSIDQVFINNLNTIIEDHIEDDQFGVEELAIALGISRSQLHRKLNAINGKSTSQFIREFRLEKAMEMLQDDVATASEISYKVGFNSPTYFNTSFHQYYGYPPGEVKFRNHLVNEDEEEIQASNAEKQPISIKRKLFNRTSFFIVALAILVIISFSYYNYSTSANTGPSENKESIKQEENTIAVLPLKNWSGDPELEYISDGMTDAIIAKLSQIQAIKRVMPFTSIVKYKDTDKDINTIAKELGVKYVLEGNFKLSGTQVQSNLNLVEAGNNKHLWSLEYTGVWNSDEIFELQASIAENIANKMKVNIGTTEIKSIKNKPTANEEAYKLYLRGQYEYSKLSKKGFDNAIYFFEQAISIDSSFIDPYAGLAKTHLIMGLVWGGESQIVAEKEGRKYYYKTVQLYQKGDLINQSELLRIKMMIEFHYDWDVESSIEDLNFVAESPNLYWEVYGMAMDIARKTGRFQLALTLTKRNLTFNPSNPGSYASLAQCYYMQGKNEMALQILKENDTVSADDYFYLLEASRVYYYLSEYKSSRQLLNIFMKIFTDRPPVIIWLNAVLNNVDGNKESQNYLDQLHQQYNTKVSGSPAWFLALYYAHIKDYDNTFVWLQKSYDRHEVEMTWLKEEPLLRPLRTDPRYIELYDKVGFAKIAPITPYVD</sequence>
<reference evidence="6 7" key="1">
    <citation type="submission" date="2019-08" db="EMBL/GenBank/DDBJ databases">
        <title>Genomes of Subsaximicrobium wynnwilliamsii strains.</title>
        <authorList>
            <person name="Bowman J.P."/>
        </authorList>
    </citation>
    <scope>NUCLEOTIDE SEQUENCE [LARGE SCALE GENOMIC DNA]</scope>
    <source>
        <strain evidence="6 7">2-80-2</strain>
    </source>
</reference>
<dbReference type="Pfam" id="PF12833">
    <property type="entry name" value="HTH_18"/>
    <property type="match status" value="1"/>
</dbReference>
<feature type="transmembrane region" description="Helical" evidence="4">
    <location>
        <begin position="139"/>
        <end position="161"/>
    </location>
</feature>
<comment type="caution">
    <text evidence="6">The sequence shown here is derived from an EMBL/GenBank/DDBJ whole genome shotgun (WGS) entry which is preliminary data.</text>
</comment>
<evidence type="ECO:0000259" key="5">
    <source>
        <dbReference type="PROSITE" id="PS01124"/>
    </source>
</evidence>
<keyword evidence="4" id="KW-1133">Transmembrane helix</keyword>
<dbReference type="GO" id="GO:0043565">
    <property type="term" value="F:sequence-specific DNA binding"/>
    <property type="evidence" value="ECO:0007669"/>
    <property type="project" value="InterPro"/>
</dbReference>
<proteinExistence type="predicted"/>
<dbReference type="OrthoDB" id="9779074at2"/>
<evidence type="ECO:0000256" key="4">
    <source>
        <dbReference type="SAM" id="Phobius"/>
    </source>
</evidence>
<dbReference type="PANTHER" id="PTHR43280">
    <property type="entry name" value="ARAC-FAMILY TRANSCRIPTIONAL REGULATOR"/>
    <property type="match status" value="1"/>
</dbReference>
<dbReference type="Gene3D" id="1.25.40.10">
    <property type="entry name" value="Tetratricopeptide repeat domain"/>
    <property type="match status" value="1"/>
</dbReference>